<keyword evidence="14" id="KW-1185">Reference proteome</keyword>
<keyword evidence="6 10" id="KW-0540">Nuclease</keyword>
<evidence type="ECO:0000256" key="8">
    <source>
        <dbReference type="ARBA" id="ARBA00022759"/>
    </source>
</evidence>
<evidence type="ECO:0000256" key="9">
    <source>
        <dbReference type="ARBA" id="ARBA00022801"/>
    </source>
</evidence>
<dbReference type="InterPro" id="IPR024567">
    <property type="entry name" value="RNase_HII/HIII_dom"/>
</dbReference>
<feature type="binding site" evidence="10">
    <location>
        <position position="27"/>
    </location>
    <ligand>
        <name>a divalent metal cation</name>
        <dbReference type="ChEBI" id="CHEBI:60240"/>
    </ligand>
</feature>
<evidence type="ECO:0000256" key="6">
    <source>
        <dbReference type="ARBA" id="ARBA00022722"/>
    </source>
</evidence>
<dbReference type="SUPFAM" id="SSF53098">
    <property type="entry name" value="Ribonuclease H-like"/>
    <property type="match status" value="1"/>
</dbReference>
<comment type="subcellular location">
    <subcellularLocation>
        <location evidence="4">Cytoplasm</location>
    </subcellularLocation>
</comment>
<sequence length="230" mass="23769">MTAGRPPGLAVERALLASGATLVIGCDEVGRGAIAGPVGVGVAVLDPERKRIPNGLRDSKLLPEPDRVSLEPRVRAWTAASAVGLAGNDEIDGSGISACLGLAGARALGGLLALGVGLGGAVVLLDGNWDWLTPGLIAAGLPVLPQVVTRIKADRDCASVSAASVVAKVHRDSLMIDRHDEHPVYGWRSNKGYASKHHYAAIGEHGPCDWHRRTWLHAVSASAADAADET</sequence>
<dbReference type="Gene3D" id="3.30.420.10">
    <property type="entry name" value="Ribonuclease H-like superfamily/Ribonuclease H"/>
    <property type="match status" value="1"/>
</dbReference>
<evidence type="ECO:0000313" key="13">
    <source>
        <dbReference type="EMBL" id="GAA4746297.1"/>
    </source>
</evidence>
<keyword evidence="5" id="KW-0963">Cytoplasm</keyword>
<dbReference type="PANTHER" id="PTHR10954">
    <property type="entry name" value="RIBONUCLEASE H2 SUBUNIT A"/>
    <property type="match status" value="1"/>
</dbReference>
<comment type="caution">
    <text evidence="13">The sequence shown here is derived from an EMBL/GenBank/DDBJ whole genome shotgun (WGS) entry which is preliminary data.</text>
</comment>
<comment type="cofactor">
    <cofactor evidence="2">
        <name>Mg(2+)</name>
        <dbReference type="ChEBI" id="CHEBI:18420"/>
    </cofactor>
</comment>
<evidence type="ECO:0000259" key="12">
    <source>
        <dbReference type="PROSITE" id="PS51975"/>
    </source>
</evidence>
<feature type="binding site" evidence="10">
    <location>
        <position position="28"/>
    </location>
    <ligand>
        <name>a divalent metal cation</name>
        <dbReference type="ChEBI" id="CHEBI:60240"/>
    </ligand>
</feature>
<dbReference type="NCBIfam" id="NF000595">
    <property type="entry name" value="PRK00015.1-3"/>
    <property type="match status" value="1"/>
</dbReference>
<feature type="domain" description="RNase H type-2" evidence="12">
    <location>
        <begin position="21"/>
        <end position="227"/>
    </location>
</feature>
<keyword evidence="9 10" id="KW-0378">Hydrolase</keyword>
<evidence type="ECO:0000256" key="3">
    <source>
        <dbReference type="ARBA" id="ARBA00004065"/>
    </source>
</evidence>
<evidence type="ECO:0000256" key="2">
    <source>
        <dbReference type="ARBA" id="ARBA00001946"/>
    </source>
</evidence>
<protein>
    <recommendedName>
        <fullName evidence="11">Ribonuclease</fullName>
        <ecNumber evidence="11">3.1.26.4</ecNumber>
    </recommendedName>
</protein>
<dbReference type="EMBL" id="BAABLP010000003">
    <property type="protein sequence ID" value="GAA4746297.1"/>
    <property type="molecule type" value="Genomic_DNA"/>
</dbReference>
<evidence type="ECO:0000256" key="10">
    <source>
        <dbReference type="PROSITE-ProRule" id="PRU01319"/>
    </source>
</evidence>
<comment type="similarity">
    <text evidence="11">Belongs to the RNase HII family.</text>
</comment>
<reference evidence="14" key="1">
    <citation type="journal article" date="2019" name="Int. J. Syst. Evol. Microbiol.">
        <title>The Global Catalogue of Microorganisms (GCM) 10K type strain sequencing project: providing services to taxonomists for standard genome sequencing and annotation.</title>
        <authorList>
            <consortium name="The Broad Institute Genomics Platform"/>
            <consortium name="The Broad Institute Genome Sequencing Center for Infectious Disease"/>
            <person name="Wu L."/>
            <person name="Ma J."/>
        </authorList>
    </citation>
    <scope>NUCLEOTIDE SEQUENCE [LARGE SCALE GENOMIC DNA]</scope>
    <source>
        <strain evidence="14">JCM 19015</strain>
    </source>
</reference>
<keyword evidence="7 10" id="KW-0479">Metal-binding</keyword>
<comment type="cofactor">
    <cofactor evidence="10">
        <name>Mn(2+)</name>
        <dbReference type="ChEBI" id="CHEBI:29035"/>
    </cofactor>
    <cofactor evidence="10">
        <name>Mg(2+)</name>
        <dbReference type="ChEBI" id="CHEBI:18420"/>
    </cofactor>
    <text evidence="10">Manganese or magnesium. Binds 1 divalent metal ion per monomer in the absence of substrate. May bind a second metal ion after substrate binding.</text>
</comment>
<feature type="binding site" evidence="10">
    <location>
        <position position="126"/>
    </location>
    <ligand>
        <name>a divalent metal cation</name>
        <dbReference type="ChEBI" id="CHEBI:60240"/>
    </ligand>
</feature>
<evidence type="ECO:0000256" key="11">
    <source>
        <dbReference type="RuleBase" id="RU003515"/>
    </source>
</evidence>
<dbReference type="PROSITE" id="PS51975">
    <property type="entry name" value="RNASE_H_2"/>
    <property type="match status" value="1"/>
</dbReference>
<organism evidence="13 14">
    <name type="scientific">Amnibacterium soli</name>
    <dbReference type="NCBI Taxonomy" id="1282736"/>
    <lineage>
        <taxon>Bacteria</taxon>
        <taxon>Bacillati</taxon>
        <taxon>Actinomycetota</taxon>
        <taxon>Actinomycetes</taxon>
        <taxon>Micrococcales</taxon>
        <taxon>Microbacteriaceae</taxon>
        <taxon>Amnibacterium</taxon>
    </lineage>
</organism>
<dbReference type="RefSeq" id="WP_345480775.1">
    <property type="nucleotide sequence ID" value="NZ_BAABLP010000003.1"/>
</dbReference>
<dbReference type="EC" id="3.1.26.4" evidence="11"/>
<name>A0ABP8Z4J9_9MICO</name>
<evidence type="ECO:0000256" key="5">
    <source>
        <dbReference type="ARBA" id="ARBA00022490"/>
    </source>
</evidence>
<evidence type="ECO:0000256" key="4">
    <source>
        <dbReference type="ARBA" id="ARBA00004496"/>
    </source>
</evidence>
<comment type="function">
    <text evidence="3 11">Endonuclease that specifically degrades the RNA of RNA-DNA hybrids.</text>
</comment>
<dbReference type="PROSITE" id="PS51257">
    <property type="entry name" value="PROKAR_LIPOPROTEIN"/>
    <property type="match status" value="1"/>
</dbReference>
<dbReference type="InterPro" id="IPR036397">
    <property type="entry name" value="RNaseH_sf"/>
</dbReference>
<gene>
    <name evidence="13" type="ORF">GCM10025783_17760</name>
</gene>
<dbReference type="Proteomes" id="UP001500121">
    <property type="component" value="Unassembled WGS sequence"/>
</dbReference>
<evidence type="ECO:0000256" key="1">
    <source>
        <dbReference type="ARBA" id="ARBA00000077"/>
    </source>
</evidence>
<dbReference type="PANTHER" id="PTHR10954:SF18">
    <property type="entry name" value="RIBONUCLEASE HII"/>
    <property type="match status" value="1"/>
</dbReference>
<proteinExistence type="inferred from homology"/>
<evidence type="ECO:0000256" key="7">
    <source>
        <dbReference type="ARBA" id="ARBA00022723"/>
    </source>
</evidence>
<keyword evidence="8 10" id="KW-0255">Endonuclease</keyword>
<accession>A0ABP8Z4J9</accession>
<dbReference type="Pfam" id="PF01351">
    <property type="entry name" value="RNase_HII"/>
    <property type="match status" value="1"/>
</dbReference>
<dbReference type="InterPro" id="IPR001352">
    <property type="entry name" value="RNase_HII/HIII"/>
</dbReference>
<evidence type="ECO:0000313" key="14">
    <source>
        <dbReference type="Proteomes" id="UP001500121"/>
    </source>
</evidence>
<dbReference type="InterPro" id="IPR012337">
    <property type="entry name" value="RNaseH-like_sf"/>
</dbReference>
<comment type="catalytic activity">
    <reaction evidence="1 10 11">
        <text>Endonucleolytic cleavage to 5'-phosphomonoester.</text>
        <dbReference type="EC" id="3.1.26.4"/>
    </reaction>
</comment>